<proteinExistence type="inferred from homology"/>
<accession>B6G2B2</accession>
<dbReference type="Pfam" id="PF03006">
    <property type="entry name" value="HlyIII"/>
    <property type="match status" value="1"/>
</dbReference>
<evidence type="ECO:0000313" key="10">
    <source>
        <dbReference type="Proteomes" id="UP000003178"/>
    </source>
</evidence>
<evidence type="ECO:0000256" key="4">
    <source>
        <dbReference type="ARBA" id="ARBA00022692"/>
    </source>
</evidence>
<dbReference type="HOGENOM" id="CLU_051078_2_1_9"/>
<feature type="transmembrane region" description="Helical" evidence="8">
    <location>
        <begin position="12"/>
        <end position="31"/>
    </location>
</feature>
<evidence type="ECO:0000256" key="1">
    <source>
        <dbReference type="ARBA" id="ARBA00004651"/>
    </source>
</evidence>
<reference evidence="9 10" key="2">
    <citation type="submission" date="2008-10" db="EMBL/GenBank/DDBJ databases">
        <title>Draft genome sequence of Clostridium hiranonis (DSM 13275).</title>
        <authorList>
            <person name="Sudarsanam P."/>
            <person name="Ley R."/>
            <person name="Guruge J."/>
            <person name="Turnbaugh P.J."/>
            <person name="Mahowald M."/>
            <person name="Liep D."/>
            <person name="Gordon J."/>
        </authorList>
    </citation>
    <scope>NUCLEOTIDE SEQUENCE [LARGE SCALE GENOMIC DNA]</scope>
    <source>
        <strain evidence="9 10">DSM 13275</strain>
    </source>
</reference>
<keyword evidence="6 8" id="KW-0472">Membrane</keyword>
<dbReference type="InterPro" id="IPR005744">
    <property type="entry name" value="Hy-lIII"/>
</dbReference>
<name>B6G2B2_PEPHT</name>
<keyword evidence="4 8" id="KW-0812">Transmembrane</keyword>
<dbReference type="STRING" id="500633.CLOHIR_02274"/>
<dbReference type="GO" id="GO:0140911">
    <property type="term" value="F:pore-forming activity"/>
    <property type="evidence" value="ECO:0007669"/>
    <property type="project" value="InterPro"/>
</dbReference>
<dbReference type="RefSeq" id="WP_006441113.1">
    <property type="nucleotide sequence ID" value="NZ_DS995362.1"/>
</dbReference>
<evidence type="ECO:0000313" key="9">
    <source>
        <dbReference type="EMBL" id="EEA84104.1"/>
    </source>
</evidence>
<feature type="transmembrane region" description="Helical" evidence="8">
    <location>
        <begin position="43"/>
        <end position="67"/>
    </location>
</feature>
<feature type="binding site" evidence="7">
    <location>
        <position position="193"/>
    </location>
    <ligand>
        <name>Zn(2+)</name>
        <dbReference type="ChEBI" id="CHEBI:29105"/>
    </ligand>
</feature>
<organism evidence="9 10">
    <name type="scientific">Peptacetobacter hiranonis (strain DSM 13275 / JCM 10541 / KCTC 15199 / TO-931)</name>
    <name type="common">Clostridium hiranonis</name>
    <dbReference type="NCBI Taxonomy" id="500633"/>
    <lineage>
        <taxon>Bacteria</taxon>
        <taxon>Bacillati</taxon>
        <taxon>Bacillota</taxon>
        <taxon>Clostridia</taxon>
        <taxon>Peptostreptococcales</taxon>
        <taxon>Peptostreptococcaceae</taxon>
        <taxon>Peptacetobacter</taxon>
    </lineage>
</organism>
<gene>
    <name evidence="9" type="ORF">CLOHIR_02274</name>
</gene>
<feature type="binding site" evidence="7">
    <location>
        <position position="64"/>
    </location>
    <ligand>
        <name>Zn(2+)</name>
        <dbReference type="ChEBI" id="CHEBI:29105"/>
    </ligand>
</feature>
<dbReference type="EMBL" id="ABWP01000090">
    <property type="protein sequence ID" value="EEA84104.1"/>
    <property type="molecule type" value="Genomic_DNA"/>
</dbReference>
<keyword evidence="7" id="KW-0479">Metal-binding</keyword>
<dbReference type="eggNOG" id="COG1272">
    <property type="taxonomic scope" value="Bacteria"/>
</dbReference>
<dbReference type="GO" id="GO:0005886">
    <property type="term" value="C:plasma membrane"/>
    <property type="evidence" value="ECO:0007669"/>
    <property type="project" value="UniProtKB-SubCell"/>
</dbReference>
<keyword evidence="3" id="KW-1003">Cell membrane</keyword>
<dbReference type="PANTHER" id="PTHR20855">
    <property type="entry name" value="ADIPOR/PROGESTIN RECEPTOR-RELATED"/>
    <property type="match status" value="1"/>
</dbReference>
<dbReference type="Proteomes" id="UP000003178">
    <property type="component" value="Unassembled WGS sequence"/>
</dbReference>
<dbReference type="NCBIfam" id="TIGR01065">
    <property type="entry name" value="hlyIII"/>
    <property type="match status" value="1"/>
</dbReference>
<feature type="transmembrane region" description="Helical" evidence="8">
    <location>
        <begin position="160"/>
        <end position="180"/>
    </location>
</feature>
<comment type="caution">
    <text evidence="9">The sequence shown here is derived from an EMBL/GenBank/DDBJ whole genome shotgun (WGS) entry which is preliminary data.</text>
</comment>
<feature type="transmembrane region" description="Helical" evidence="8">
    <location>
        <begin position="192"/>
        <end position="215"/>
    </location>
</feature>
<feature type="transmembrane region" description="Helical" evidence="8">
    <location>
        <begin position="132"/>
        <end position="154"/>
    </location>
</feature>
<keyword evidence="10" id="KW-1185">Reference proteome</keyword>
<evidence type="ECO:0000256" key="7">
    <source>
        <dbReference type="PIRSR" id="PIRSR604254-1"/>
    </source>
</evidence>
<dbReference type="InterPro" id="IPR004254">
    <property type="entry name" value="AdipoR/HlyIII-related"/>
</dbReference>
<dbReference type="GO" id="GO:0046872">
    <property type="term" value="F:metal ion binding"/>
    <property type="evidence" value="ECO:0007669"/>
    <property type="project" value="UniProtKB-KW"/>
</dbReference>
<dbReference type="OrthoDB" id="9813689at2"/>
<feature type="transmembrane region" description="Helical" evidence="8">
    <location>
        <begin position="106"/>
        <end position="125"/>
    </location>
</feature>
<sequence length="216" mass="23862">MSFNYVREPGNGFTHLFGAILSFIGLLALVIKTSIVMPTPLAIASVIIFGISMILLYTASTVYHLVISSDKVIAWLRKIDHSMIFVLIAGSYAPFCMISLKGNGGYALFAIVSIAAIAGVCFKLIWFKCPRWISTIIYIAMGWVSVALIVPLYHALSFSGLMLLVGGGLFYTIGAVIYATKPKLLEFKHFGFHEIFHIFIILGSLCHFLCVFFYVL</sequence>
<evidence type="ECO:0000256" key="5">
    <source>
        <dbReference type="ARBA" id="ARBA00022989"/>
    </source>
</evidence>
<dbReference type="PANTHER" id="PTHR20855:SF3">
    <property type="entry name" value="LD03007P"/>
    <property type="match status" value="1"/>
</dbReference>
<evidence type="ECO:0000256" key="2">
    <source>
        <dbReference type="ARBA" id="ARBA00008488"/>
    </source>
</evidence>
<evidence type="ECO:0000256" key="6">
    <source>
        <dbReference type="ARBA" id="ARBA00023136"/>
    </source>
</evidence>
<keyword evidence="5 8" id="KW-1133">Transmembrane helix</keyword>
<protein>
    <submittedName>
        <fullName evidence="9">Channel protein, hemolysin III family</fullName>
    </submittedName>
</protein>
<keyword evidence="7" id="KW-0862">Zinc</keyword>
<feature type="binding site" evidence="7">
    <location>
        <position position="197"/>
    </location>
    <ligand>
        <name>Zn(2+)</name>
        <dbReference type="ChEBI" id="CHEBI:29105"/>
    </ligand>
</feature>
<comment type="subcellular location">
    <subcellularLocation>
        <location evidence="1">Cell membrane</location>
        <topology evidence="1">Multi-pass membrane protein</topology>
    </subcellularLocation>
</comment>
<dbReference type="AlphaFoldDB" id="B6G2B2"/>
<reference evidence="9 10" key="1">
    <citation type="submission" date="2008-09" db="EMBL/GenBank/DDBJ databases">
        <authorList>
            <person name="Fulton L."/>
            <person name="Clifton S."/>
            <person name="Fulton B."/>
            <person name="Xu J."/>
            <person name="Minx P."/>
            <person name="Pepin K.H."/>
            <person name="Johnson M."/>
            <person name="Thiruvilangam P."/>
            <person name="Bhonagiri V."/>
            <person name="Nash W.E."/>
            <person name="Mardis E.R."/>
            <person name="Wilson R.K."/>
        </authorList>
    </citation>
    <scope>NUCLEOTIDE SEQUENCE [LARGE SCALE GENOMIC DNA]</scope>
    <source>
        <strain evidence="9 10">DSM 13275</strain>
    </source>
</reference>
<evidence type="ECO:0000256" key="8">
    <source>
        <dbReference type="SAM" id="Phobius"/>
    </source>
</evidence>
<comment type="similarity">
    <text evidence="2">Belongs to the UPF0073 (Hly-III) family.</text>
</comment>
<evidence type="ECO:0000256" key="3">
    <source>
        <dbReference type="ARBA" id="ARBA00022475"/>
    </source>
</evidence>
<feature type="transmembrane region" description="Helical" evidence="8">
    <location>
        <begin position="79"/>
        <end position="100"/>
    </location>
</feature>